<evidence type="ECO:0000313" key="15">
    <source>
        <dbReference type="Proteomes" id="UP000321685"/>
    </source>
</evidence>
<evidence type="ECO:0000256" key="5">
    <source>
        <dbReference type="ARBA" id="ARBA00022692"/>
    </source>
</evidence>
<dbReference type="EMBL" id="BJVJ01000009">
    <property type="protein sequence ID" value="GEL22459.1"/>
    <property type="molecule type" value="Genomic_DNA"/>
</dbReference>
<sequence length="259" mass="28111">MWVIGVVVVLVGAGFLWSAVKAQRSVHAMLAADTLSVPELEDLRRTSDELGAAGGFRKVCEVVGAAHPSPEGVLRSELTGTECVWHSHRVQRRYKHYDRDRDGNTRVSTRTETVAEQTSAHGFALIRDGLTIGVDHAGRRPDGVEQVTDRFEESREPSNGWAHVVGALVGGDRDETIGFQYTEWVLRPGTPMYVLGEVHDAVGPLIIAPPADTEQPFVMSTSTEAQLTDAARGKQRFRSRLGAALVVVGIVVVVLALVL</sequence>
<keyword evidence="11 12" id="KW-0472">Membrane</keyword>
<evidence type="ECO:0000256" key="1">
    <source>
        <dbReference type="ARBA" id="ARBA00000900"/>
    </source>
</evidence>
<evidence type="ECO:0000256" key="9">
    <source>
        <dbReference type="ARBA" id="ARBA00022833"/>
    </source>
</evidence>
<gene>
    <name evidence="14" type="ORF">PSU4_14130</name>
</gene>
<dbReference type="OrthoDB" id="3469619at2"/>
<evidence type="ECO:0000256" key="11">
    <source>
        <dbReference type="ARBA" id="ARBA00023136"/>
    </source>
</evidence>
<evidence type="ECO:0000313" key="14">
    <source>
        <dbReference type="EMBL" id="GEL22459.1"/>
    </source>
</evidence>
<dbReference type="AlphaFoldDB" id="A0A511DCD3"/>
<dbReference type="InterPro" id="IPR022170">
    <property type="entry name" value="MUL1-like"/>
</dbReference>
<name>A0A511DCD3_9PSEU</name>
<dbReference type="Pfam" id="PF12483">
    <property type="entry name" value="GIDE"/>
    <property type="match status" value="1"/>
</dbReference>
<dbReference type="GO" id="GO:0008270">
    <property type="term" value="F:zinc ion binding"/>
    <property type="evidence" value="ECO:0007669"/>
    <property type="project" value="UniProtKB-KW"/>
</dbReference>
<comment type="subcellular location">
    <subcellularLocation>
        <location evidence="2">Membrane</location>
        <topology evidence="2">Multi-pass membrane protein</topology>
    </subcellularLocation>
</comment>
<dbReference type="RefSeq" id="WP_147103762.1">
    <property type="nucleotide sequence ID" value="NZ_BJVJ01000009.1"/>
</dbReference>
<keyword evidence="6" id="KW-0479">Metal-binding</keyword>
<dbReference type="GO" id="GO:0016020">
    <property type="term" value="C:membrane"/>
    <property type="evidence" value="ECO:0007669"/>
    <property type="project" value="UniProtKB-SubCell"/>
</dbReference>
<keyword evidence="8" id="KW-0833">Ubl conjugation pathway</keyword>
<keyword evidence="4" id="KW-0808">Transferase</keyword>
<dbReference type="GO" id="GO:0061630">
    <property type="term" value="F:ubiquitin protein ligase activity"/>
    <property type="evidence" value="ECO:0007669"/>
    <property type="project" value="UniProtKB-EC"/>
</dbReference>
<keyword evidence="9" id="KW-0862">Zinc</keyword>
<feature type="domain" description="E3 Ubiquitin ligase MUL1-like" evidence="13">
    <location>
        <begin position="96"/>
        <end position="252"/>
    </location>
</feature>
<evidence type="ECO:0000256" key="6">
    <source>
        <dbReference type="ARBA" id="ARBA00022723"/>
    </source>
</evidence>
<evidence type="ECO:0000256" key="2">
    <source>
        <dbReference type="ARBA" id="ARBA00004141"/>
    </source>
</evidence>
<reference evidence="14 15" key="1">
    <citation type="submission" date="2019-07" db="EMBL/GenBank/DDBJ databases">
        <title>Whole genome shotgun sequence of Pseudonocardia sulfidoxydans NBRC 16205.</title>
        <authorList>
            <person name="Hosoyama A."/>
            <person name="Uohara A."/>
            <person name="Ohji S."/>
            <person name="Ichikawa N."/>
        </authorList>
    </citation>
    <scope>NUCLEOTIDE SEQUENCE [LARGE SCALE GENOMIC DNA]</scope>
    <source>
        <strain evidence="14 15">NBRC 16205</strain>
    </source>
</reference>
<dbReference type="Proteomes" id="UP000321685">
    <property type="component" value="Unassembled WGS sequence"/>
</dbReference>
<protein>
    <recommendedName>
        <fullName evidence="3">RING-type E3 ubiquitin transferase</fullName>
        <ecNumber evidence="3">2.3.2.27</ecNumber>
    </recommendedName>
</protein>
<keyword evidence="15" id="KW-1185">Reference proteome</keyword>
<evidence type="ECO:0000259" key="13">
    <source>
        <dbReference type="Pfam" id="PF12483"/>
    </source>
</evidence>
<proteinExistence type="predicted"/>
<accession>A0A511DCD3</accession>
<evidence type="ECO:0000256" key="3">
    <source>
        <dbReference type="ARBA" id="ARBA00012483"/>
    </source>
</evidence>
<keyword evidence="7" id="KW-0863">Zinc-finger</keyword>
<evidence type="ECO:0000256" key="10">
    <source>
        <dbReference type="ARBA" id="ARBA00022989"/>
    </source>
</evidence>
<comment type="caution">
    <text evidence="14">The sequence shown here is derived from an EMBL/GenBank/DDBJ whole genome shotgun (WGS) entry which is preliminary data.</text>
</comment>
<evidence type="ECO:0000256" key="8">
    <source>
        <dbReference type="ARBA" id="ARBA00022786"/>
    </source>
</evidence>
<dbReference type="EC" id="2.3.2.27" evidence="3"/>
<evidence type="ECO:0000256" key="4">
    <source>
        <dbReference type="ARBA" id="ARBA00022679"/>
    </source>
</evidence>
<keyword evidence="5 12" id="KW-0812">Transmembrane</keyword>
<organism evidence="14 15">
    <name type="scientific">Pseudonocardia sulfidoxydans NBRC 16205</name>
    <dbReference type="NCBI Taxonomy" id="1223511"/>
    <lineage>
        <taxon>Bacteria</taxon>
        <taxon>Bacillati</taxon>
        <taxon>Actinomycetota</taxon>
        <taxon>Actinomycetes</taxon>
        <taxon>Pseudonocardiales</taxon>
        <taxon>Pseudonocardiaceae</taxon>
        <taxon>Pseudonocardia</taxon>
    </lineage>
</organism>
<keyword evidence="10 12" id="KW-1133">Transmembrane helix</keyword>
<evidence type="ECO:0000256" key="12">
    <source>
        <dbReference type="SAM" id="Phobius"/>
    </source>
</evidence>
<comment type="catalytic activity">
    <reaction evidence="1">
        <text>S-ubiquitinyl-[E2 ubiquitin-conjugating enzyme]-L-cysteine + [acceptor protein]-L-lysine = [E2 ubiquitin-conjugating enzyme]-L-cysteine + N(6)-ubiquitinyl-[acceptor protein]-L-lysine.</text>
        <dbReference type="EC" id="2.3.2.27"/>
    </reaction>
</comment>
<feature type="transmembrane region" description="Helical" evidence="12">
    <location>
        <begin position="241"/>
        <end position="258"/>
    </location>
</feature>
<dbReference type="GO" id="GO:0016567">
    <property type="term" value="P:protein ubiquitination"/>
    <property type="evidence" value="ECO:0007669"/>
    <property type="project" value="InterPro"/>
</dbReference>
<evidence type="ECO:0000256" key="7">
    <source>
        <dbReference type="ARBA" id="ARBA00022771"/>
    </source>
</evidence>